<dbReference type="GO" id="GO:0000976">
    <property type="term" value="F:transcription cis-regulatory region binding"/>
    <property type="evidence" value="ECO:0007669"/>
    <property type="project" value="TreeGrafter"/>
</dbReference>
<dbReference type="AlphaFoldDB" id="A0A2H0V522"/>
<comment type="similarity">
    <text evidence="1">Belongs to the Fur family.</text>
</comment>
<dbReference type="GO" id="GO:0003700">
    <property type="term" value="F:DNA-binding transcription factor activity"/>
    <property type="evidence" value="ECO:0007669"/>
    <property type="project" value="InterPro"/>
</dbReference>
<evidence type="ECO:0000256" key="3">
    <source>
        <dbReference type="ARBA" id="ARBA00022833"/>
    </source>
</evidence>
<reference evidence="10" key="1">
    <citation type="submission" date="2017-09" db="EMBL/GenBank/DDBJ databases">
        <title>Depth-based differentiation of microbial function through sediment-hosted aquifers and enrichment of novel symbionts in the deep terrestrial subsurface.</title>
        <authorList>
            <person name="Probst A.J."/>
            <person name="Ladd B."/>
            <person name="Jarett J.K."/>
            <person name="Geller-Mcgrath D.E."/>
            <person name="Sieber C.M.K."/>
            <person name="Emerson J.B."/>
            <person name="Anantharaman K."/>
            <person name="Thomas B.C."/>
            <person name="Malmstrom R."/>
            <person name="Stieglmeier M."/>
            <person name="Klingl A."/>
            <person name="Woyke T."/>
            <person name="Ryan C.M."/>
            <person name="Banfield J.F."/>
        </authorList>
    </citation>
    <scope>NUCLEOTIDE SEQUENCE [LARGE SCALE GENOMIC DNA]</scope>
</reference>
<dbReference type="InterPro" id="IPR043135">
    <property type="entry name" value="Fur_C"/>
</dbReference>
<dbReference type="GO" id="GO:0045892">
    <property type="term" value="P:negative regulation of DNA-templated transcription"/>
    <property type="evidence" value="ECO:0007669"/>
    <property type="project" value="TreeGrafter"/>
</dbReference>
<dbReference type="PANTHER" id="PTHR33202">
    <property type="entry name" value="ZINC UPTAKE REGULATION PROTEIN"/>
    <property type="match status" value="1"/>
</dbReference>
<comment type="cofactor">
    <cofactor evidence="8">
        <name>Mn(2+)</name>
        <dbReference type="ChEBI" id="CHEBI:29035"/>
    </cofactor>
    <cofactor evidence="8">
        <name>Fe(2+)</name>
        <dbReference type="ChEBI" id="CHEBI:29033"/>
    </cofactor>
    <text evidence="8">Binds 1 Mn(2+) or Fe(2+) ion per subunit.</text>
</comment>
<dbReference type="Gene3D" id="3.30.1490.190">
    <property type="match status" value="1"/>
</dbReference>
<evidence type="ECO:0000256" key="2">
    <source>
        <dbReference type="ARBA" id="ARBA00022491"/>
    </source>
</evidence>
<feature type="binding site" evidence="8">
    <location>
        <position position="85"/>
    </location>
    <ligand>
        <name>Fe cation</name>
        <dbReference type="ChEBI" id="CHEBI:24875"/>
    </ligand>
</feature>
<evidence type="ECO:0000256" key="7">
    <source>
        <dbReference type="PIRSR" id="PIRSR602481-1"/>
    </source>
</evidence>
<dbReference type="GO" id="GO:0008270">
    <property type="term" value="F:zinc ion binding"/>
    <property type="evidence" value="ECO:0007669"/>
    <property type="project" value="TreeGrafter"/>
</dbReference>
<feature type="binding site" evidence="7">
    <location>
        <position position="135"/>
    </location>
    <ligand>
        <name>Zn(2+)</name>
        <dbReference type="ChEBI" id="CHEBI:29105"/>
    </ligand>
</feature>
<protein>
    <recommendedName>
        <fullName evidence="11">Transcriptional repressor</fullName>
    </recommendedName>
</protein>
<dbReference type="SUPFAM" id="SSF46785">
    <property type="entry name" value="Winged helix' DNA-binding domain"/>
    <property type="match status" value="1"/>
</dbReference>
<dbReference type="EMBL" id="PFAP01000017">
    <property type="protein sequence ID" value="PIR94155.1"/>
    <property type="molecule type" value="Genomic_DNA"/>
</dbReference>
<feature type="binding site" evidence="8">
    <location>
        <position position="107"/>
    </location>
    <ligand>
        <name>Fe cation</name>
        <dbReference type="ChEBI" id="CHEBI:24875"/>
    </ligand>
</feature>
<evidence type="ECO:0000313" key="10">
    <source>
        <dbReference type="Proteomes" id="UP000229901"/>
    </source>
</evidence>
<gene>
    <name evidence="9" type="ORF">COT97_02930</name>
</gene>
<dbReference type="InterPro" id="IPR036390">
    <property type="entry name" value="WH_DNA-bd_sf"/>
</dbReference>
<dbReference type="GO" id="GO:1900376">
    <property type="term" value="P:regulation of secondary metabolite biosynthetic process"/>
    <property type="evidence" value="ECO:0007669"/>
    <property type="project" value="TreeGrafter"/>
</dbReference>
<dbReference type="Pfam" id="PF01475">
    <property type="entry name" value="FUR"/>
    <property type="match status" value="1"/>
</dbReference>
<dbReference type="Gene3D" id="1.10.10.10">
    <property type="entry name" value="Winged helix-like DNA-binding domain superfamily/Winged helix DNA-binding domain"/>
    <property type="match status" value="1"/>
</dbReference>
<evidence type="ECO:0000256" key="8">
    <source>
        <dbReference type="PIRSR" id="PIRSR602481-2"/>
    </source>
</evidence>
<dbReference type="PANTHER" id="PTHR33202:SF7">
    <property type="entry name" value="FERRIC UPTAKE REGULATION PROTEIN"/>
    <property type="match status" value="1"/>
</dbReference>
<dbReference type="CDD" id="cd07153">
    <property type="entry name" value="Fur_like"/>
    <property type="match status" value="1"/>
</dbReference>
<keyword evidence="2" id="KW-0678">Repressor</keyword>
<sequence>MEYVLRKYQANSLRLTKLREALAGIFCQAEKPLTVPEILSELKKYTLEPNKTTVYREFEILLKNKILKEVYFNDDKKRYEIIHEHHHHLVCKKCAKVIKIDCDQSFELQVERQAKKSNFVLENSSMEFFGKCSKCN</sequence>
<evidence type="ECO:0000256" key="1">
    <source>
        <dbReference type="ARBA" id="ARBA00007957"/>
    </source>
</evidence>
<keyword evidence="6" id="KW-0804">Transcription</keyword>
<accession>A0A2H0V522</accession>
<feature type="binding site" evidence="7">
    <location>
        <position position="91"/>
    </location>
    <ligand>
        <name>Zn(2+)</name>
        <dbReference type="ChEBI" id="CHEBI:29105"/>
    </ligand>
</feature>
<dbReference type="InterPro" id="IPR002481">
    <property type="entry name" value="FUR"/>
</dbReference>
<evidence type="ECO:0000256" key="4">
    <source>
        <dbReference type="ARBA" id="ARBA00023015"/>
    </source>
</evidence>
<proteinExistence type="inferred from homology"/>
<name>A0A2H0V522_9BACT</name>
<keyword evidence="8" id="KW-0408">Iron</keyword>
<organism evidence="9 10">
    <name type="scientific">Candidatus Falkowbacteria bacterium CG10_big_fil_rev_8_21_14_0_10_39_11</name>
    <dbReference type="NCBI Taxonomy" id="1974565"/>
    <lineage>
        <taxon>Bacteria</taxon>
        <taxon>Candidatus Falkowiibacteriota</taxon>
    </lineage>
</organism>
<keyword evidence="3 7" id="KW-0862">Zinc</keyword>
<feature type="binding site" evidence="7">
    <location>
        <position position="132"/>
    </location>
    <ligand>
        <name>Zn(2+)</name>
        <dbReference type="ChEBI" id="CHEBI:29105"/>
    </ligand>
</feature>
<evidence type="ECO:0000256" key="5">
    <source>
        <dbReference type="ARBA" id="ARBA00023125"/>
    </source>
</evidence>
<keyword evidence="4" id="KW-0805">Transcription regulation</keyword>
<evidence type="ECO:0008006" key="11">
    <source>
        <dbReference type="Google" id="ProtNLM"/>
    </source>
</evidence>
<keyword evidence="5" id="KW-0238">DNA-binding</keyword>
<feature type="binding site" evidence="7">
    <location>
        <position position="94"/>
    </location>
    <ligand>
        <name>Zn(2+)</name>
        <dbReference type="ChEBI" id="CHEBI:29105"/>
    </ligand>
</feature>
<comment type="caution">
    <text evidence="9">The sequence shown here is derived from an EMBL/GenBank/DDBJ whole genome shotgun (WGS) entry which is preliminary data.</text>
</comment>
<dbReference type="InterPro" id="IPR036388">
    <property type="entry name" value="WH-like_DNA-bd_sf"/>
</dbReference>
<dbReference type="Proteomes" id="UP000229901">
    <property type="component" value="Unassembled WGS sequence"/>
</dbReference>
<evidence type="ECO:0000256" key="6">
    <source>
        <dbReference type="ARBA" id="ARBA00023163"/>
    </source>
</evidence>
<evidence type="ECO:0000313" key="9">
    <source>
        <dbReference type="EMBL" id="PIR94155.1"/>
    </source>
</evidence>
<keyword evidence="7" id="KW-0479">Metal-binding</keyword>
<comment type="cofactor">
    <cofactor evidence="7">
        <name>Zn(2+)</name>
        <dbReference type="ChEBI" id="CHEBI:29105"/>
    </cofactor>
    <text evidence="7">Binds 1 zinc ion per subunit.</text>
</comment>